<feature type="domain" description="Transposase TnpC homeodomain" evidence="1">
    <location>
        <begin position="18"/>
        <end position="79"/>
    </location>
</feature>
<comment type="caution">
    <text evidence="2">The sequence shown here is derived from an EMBL/GenBank/DDBJ whole genome shotgun (WGS) entry which is preliminary data.</text>
</comment>
<dbReference type="AlphaFoldDB" id="A0A178XXL1"/>
<organism evidence="2 3">
    <name type="scientific">Sinorhizobium saheli</name>
    <dbReference type="NCBI Taxonomy" id="36856"/>
    <lineage>
        <taxon>Bacteria</taxon>
        <taxon>Pseudomonadati</taxon>
        <taxon>Pseudomonadota</taxon>
        <taxon>Alphaproteobacteria</taxon>
        <taxon>Hyphomicrobiales</taxon>
        <taxon>Rhizobiaceae</taxon>
        <taxon>Sinorhizobium/Ensifer group</taxon>
        <taxon>Sinorhizobium</taxon>
    </lineage>
</organism>
<reference evidence="2 3" key="1">
    <citation type="submission" date="2015-11" db="EMBL/GenBank/DDBJ databases">
        <title>Ensifer anhuiense sp. nov., an effective nitrogen fixation bacterium with Glycine soja.</title>
        <authorList>
            <person name="Yan H."/>
            <person name="Chen W."/>
        </authorList>
    </citation>
    <scope>NUCLEOTIDE SEQUENCE [LARGE SCALE GENOMIC DNA]</scope>
    <source>
        <strain evidence="2 3">LMG 7837</strain>
    </source>
</reference>
<dbReference type="InterPro" id="IPR024463">
    <property type="entry name" value="Transposase_TnpC_homeodom"/>
</dbReference>
<gene>
    <name evidence="2" type="ORF">ATB98_00715</name>
</gene>
<sequence>MGAVEKSANERIANRTLIMKVLQRTQNGKRSERLRLGVNDDQVSFAFEEVKPAYRQSLANSTARPKTSRSERRVRARVLPHKAPMPWNFMSDAVS</sequence>
<dbReference type="Pfam" id="PF13007">
    <property type="entry name" value="LZ_Tnp_IS66"/>
    <property type="match status" value="1"/>
</dbReference>
<dbReference type="Proteomes" id="UP000078507">
    <property type="component" value="Unassembled WGS sequence"/>
</dbReference>
<accession>A0A178XXL1</accession>
<evidence type="ECO:0000313" key="3">
    <source>
        <dbReference type="Proteomes" id="UP000078507"/>
    </source>
</evidence>
<proteinExistence type="predicted"/>
<name>A0A178XXL1_SINSA</name>
<dbReference type="EMBL" id="LNQB01000091">
    <property type="protein sequence ID" value="OAP39493.1"/>
    <property type="molecule type" value="Genomic_DNA"/>
</dbReference>
<evidence type="ECO:0000259" key="1">
    <source>
        <dbReference type="Pfam" id="PF13007"/>
    </source>
</evidence>
<protein>
    <recommendedName>
        <fullName evidence="1">Transposase TnpC homeodomain domain-containing protein</fullName>
    </recommendedName>
</protein>
<evidence type="ECO:0000313" key="2">
    <source>
        <dbReference type="EMBL" id="OAP39493.1"/>
    </source>
</evidence>
<keyword evidence="3" id="KW-1185">Reference proteome</keyword>